<reference evidence="2" key="1">
    <citation type="submission" date="2024-06" db="EMBL/GenBank/DDBJ databases">
        <title>Streptomyces sp. strain HUAS MG91 genome sequences.</title>
        <authorList>
            <person name="Mo P."/>
        </authorList>
    </citation>
    <scope>NUCLEOTIDE SEQUENCE</scope>
    <source>
        <strain evidence="2">HUAS MG91</strain>
    </source>
</reference>
<dbReference type="EMBL" id="CP159534">
    <property type="protein sequence ID" value="XCJ69639.1"/>
    <property type="molecule type" value="Genomic_DNA"/>
</dbReference>
<keyword evidence="1" id="KW-1133">Transmembrane helix</keyword>
<feature type="transmembrane region" description="Helical" evidence="1">
    <location>
        <begin position="110"/>
        <end position="132"/>
    </location>
</feature>
<keyword evidence="1" id="KW-0472">Membrane</keyword>
<evidence type="ECO:0000313" key="2">
    <source>
        <dbReference type="EMBL" id="XCJ69639.1"/>
    </source>
</evidence>
<dbReference type="KEGG" id="stac:ABII15_06515"/>
<evidence type="ECO:0000256" key="1">
    <source>
        <dbReference type="SAM" id="Phobius"/>
    </source>
</evidence>
<accession>A0AAU8IMB0</accession>
<feature type="transmembrane region" description="Helical" evidence="1">
    <location>
        <begin position="7"/>
        <end position="25"/>
    </location>
</feature>
<gene>
    <name evidence="2" type="ORF">ABII15_06515</name>
</gene>
<dbReference type="Pfam" id="PF06496">
    <property type="entry name" value="DUF1097"/>
    <property type="match status" value="1"/>
</dbReference>
<protein>
    <submittedName>
        <fullName evidence="2">DUF1097 domain-containing protein</fullName>
    </submittedName>
</protein>
<proteinExistence type="predicted"/>
<sequence length="184" mass="19446">MRERLPHEIVASVLAGLTAFIGGNALHLPPWAIFISWAGTFLLGGPSLANAGKLWFAMPAGSTFALVIVVIENHAGGAFGDGQWARNTFQALVILVVNSALMYAGRLKALALIPGMFFGFASYFATYFGGFGHDPGNVWVAWLSVVAMNALGPVFAYLSTKLTFATADAPRSPVASETEPVQQA</sequence>
<keyword evidence="1" id="KW-0812">Transmembrane</keyword>
<organism evidence="2">
    <name type="scientific">Streptomyces tabacisoli</name>
    <dbReference type="NCBI Taxonomy" id="3156398"/>
    <lineage>
        <taxon>Bacteria</taxon>
        <taxon>Bacillati</taxon>
        <taxon>Actinomycetota</taxon>
        <taxon>Actinomycetes</taxon>
        <taxon>Kitasatosporales</taxon>
        <taxon>Streptomycetaceae</taxon>
        <taxon>Streptomyces</taxon>
    </lineage>
</organism>
<dbReference type="InterPro" id="IPR009476">
    <property type="entry name" value="DUF1097"/>
</dbReference>
<name>A0AAU8IMB0_9ACTN</name>
<dbReference type="RefSeq" id="WP_353941318.1">
    <property type="nucleotide sequence ID" value="NZ_CP159534.1"/>
</dbReference>
<feature type="transmembrane region" description="Helical" evidence="1">
    <location>
        <begin position="138"/>
        <end position="158"/>
    </location>
</feature>
<dbReference type="AlphaFoldDB" id="A0AAU8IMB0"/>
<feature type="transmembrane region" description="Helical" evidence="1">
    <location>
        <begin position="54"/>
        <end position="71"/>
    </location>
</feature>